<dbReference type="GO" id="GO:0000287">
    <property type="term" value="F:magnesium ion binding"/>
    <property type="evidence" value="ECO:0007669"/>
    <property type="project" value="UniProtKB-UniRule"/>
</dbReference>
<dbReference type="FunFam" id="3.30.390.10:FF:000001">
    <property type="entry name" value="Enolase"/>
    <property type="match status" value="1"/>
</dbReference>
<dbReference type="NCBIfam" id="TIGR01060">
    <property type="entry name" value="eno"/>
    <property type="match status" value="1"/>
</dbReference>
<sequence length="427" mass="45840">MSSIIGVHGREIIDSRGNPTVEVEVWLDSGASGRAAVPSGASTGTYEAVELRDGGPRYNGKGVLKAVNGVNEKIAPEIMGFDADDQAELDAALMELDGTPNKGELGANAILGVSLATARAAADDHDMPLWAWIGGLGPFSLPTPMMNVINGGAHADNNVDIQEFMIVPHGAETFAEALRMGVETYHSLKKTVNARGYSTAIGDEGGFAPDLKSNREAIDLILEAVEKAGYAPGKDVSLALDPAASEFFKDGKYHFAGENKVFSAEEMVDYWEELCRDYPILSIEDGMAEDDWSGWAVMTSRLGKKIQIVGDDLFVTNPEKLSRGIEEGVANAVLIKLNQIGTLSETLNVIALAKRYGYGTIISHRSGETDDSFISDLSVATGAGQIKTGAPARIDRVAKYNQLLRIAEDLERAPYARLSQFRGNPYR</sequence>
<dbReference type="PIRSF" id="PIRSF001400">
    <property type="entry name" value="Enolase"/>
    <property type="match status" value="1"/>
</dbReference>
<feature type="binding site" evidence="9">
    <location>
        <position position="366"/>
    </location>
    <ligand>
        <name>(2R)-2-phosphoglycerate</name>
        <dbReference type="ChEBI" id="CHEBI:58289"/>
    </ligand>
</feature>
<dbReference type="InterPro" id="IPR020811">
    <property type="entry name" value="Enolase_N"/>
</dbReference>
<dbReference type="SUPFAM" id="SSF54826">
    <property type="entry name" value="Enolase N-terminal domain-like"/>
    <property type="match status" value="1"/>
</dbReference>
<dbReference type="EC" id="4.2.1.11" evidence="3 9"/>
<evidence type="ECO:0000256" key="2">
    <source>
        <dbReference type="ARBA" id="ARBA00009604"/>
    </source>
</evidence>
<dbReference type="UniPathway" id="UPA00109">
    <property type="reaction ID" value="UER00187"/>
</dbReference>
<dbReference type="GO" id="GO:0005576">
    <property type="term" value="C:extracellular region"/>
    <property type="evidence" value="ECO:0007669"/>
    <property type="project" value="UniProtKB-SubCell"/>
</dbReference>
<evidence type="ECO:0000256" key="5">
    <source>
        <dbReference type="ARBA" id="ARBA00022525"/>
    </source>
</evidence>
<dbReference type="RefSeq" id="WP_133957674.1">
    <property type="nucleotide sequence ID" value="NZ_SORI01000009.1"/>
</dbReference>
<feature type="binding site" evidence="11">
    <location>
        <position position="387"/>
    </location>
    <ligand>
        <name>substrate</name>
    </ligand>
</feature>
<evidence type="ECO:0000313" key="15">
    <source>
        <dbReference type="EMBL" id="TDY60213.1"/>
    </source>
</evidence>
<feature type="binding site" evidence="9">
    <location>
        <position position="336"/>
    </location>
    <ligand>
        <name>(2R)-2-phosphoglycerate</name>
        <dbReference type="ChEBI" id="CHEBI:58289"/>
    </ligand>
</feature>
<keyword evidence="16" id="KW-1185">Reference proteome</keyword>
<evidence type="ECO:0000256" key="10">
    <source>
        <dbReference type="PIRSR" id="PIRSR001400-1"/>
    </source>
</evidence>
<dbReference type="InterPro" id="IPR000941">
    <property type="entry name" value="Enolase"/>
</dbReference>
<dbReference type="EMBL" id="SORI01000009">
    <property type="protein sequence ID" value="TDY60213.1"/>
    <property type="molecule type" value="Genomic_DNA"/>
</dbReference>
<feature type="binding site" evidence="9">
    <location>
        <position position="365"/>
    </location>
    <ligand>
        <name>(2R)-2-phosphoglycerate</name>
        <dbReference type="ChEBI" id="CHEBI:58289"/>
    </ligand>
</feature>
<dbReference type="GO" id="GO:0004634">
    <property type="term" value="F:phosphopyruvate hydratase activity"/>
    <property type="evidence" value="ECO:0007669"/>
    <property type="project" value="UniProtKB-UniRule"/>
</dbReference>
<evidence type="ECO:0000256" key="12">
    <source>
        <dbReference type="PIRSR" id="PIRSR001400-3"/>
    </source>
</evidence>
<evidence type="ECO:0000256" key="8">
    <source>
        <dbReference type="ARBA" id="ARBA00023239"/>
    </source>
</evidence>
<dbReference type="PRINTS" id="PR00148">
    <property type="entry name" value="ENOLASE"/>
</dbReference>
<keyword evidence="6 9" id="KW-0460">Magnesium</keyword>
<dbReference type="Gene3D" id="3.20.20.120">
    <property type="entry name" value="Enolase-like C-terminal domain"/>
    <property type="match status" value="1"/>
</dbReference>
<dbReference type="GO" id="GO:0000015">
    <property type="term" value="C:phosphopyruvate hydratase complex"/>
    <property type="evidence" value="ECO:0007669"/>
    <property type="project" value="InterPro"/>
</dbReference>
<comment type="subcellular location">
    <subcellularLocation>
        <location evidence="9">Cytoplasm</location>
    </subcellularLocation>
    <subcellularLocation>
        <location evidence="9">Secreted</location>
    </subcellularLocation>
    <subcellularLocation>
        <location evidence="9">Cell surface</location>
    </subcellularLocation>
    <text evidence="9">Fractions of enolase are present in both the cytoplasm and on the cell surface.</text>
</comment>
<keyword evidence="9 12" id="KW-0479">Metal-binding</keyword>
<evidence type="ECO:0000256" key="9">
    <source>
        <dbReference type="HAMAP-Rule" id="MF_00318"/>
    </source>
</evidence>
<dbReference type="SFLD" id="SFLDG00178">
    <property type="entry name" value="enolase"/>
    <property type="match status" value="1"/>
</dbReference>
<dbReference type="Gene3D" id="3.30.390.10">
    <property type="entry name" value="Enolase-like, N-terminal domain"/>
    <property type="match status" value="1"/>
</dbReference>
<dbReference type="GO" id="GO:0009986">
    <property type="term" value="C:cell surface"/>
    <property type="evidence" value="ECO:0007669"/>
    <property type="project" value="UniProtKB-SubCell"/>
</dbReference>
<comment type="function">
    <text evidence="9">Catalyzes the reversible conversion of 2-phosphoglycerate (2-PG) into phosphoenolpyruvate (PEP). It is essential for the degradation of carbohydrates via glycolysis.</text>
</comment>
<comment type="caution">
    <text evidence="15">The sequence shown here is derived from an EMBL/GenBank/DDBJ whole genome shotgun (WGS) entry which is preliminary data.</text>
</comment>
<dbReference type="CDD" id="cd03313">
    <property type="entry name" value="enolase"/>
    <property type="match status" value="1"/>
</dbReference>
<accession>A0A4R8M4K8</accession>
<dbReference type="PANTHER" id="PTHR11902:SF1">
    <property type="entry name" value="ENOLASE"/>
    <property type="match status" value="1"/>
</dbReference>
<evidence type="ECO:0000256" key="4">
    <source>
        <dbReference type="ARBA" id="ARBA00017068"/>
    </source>
</evidence>
<dbReference type="InterPro" id="IPR020809">
    <property type="entry name" value="Enolase_CS"/>
</dbReference>
<dbReference type="SFLD" id="SFLDS00001">
    <property type="entry name" value="Enolase"/>
    <property type="match status" value="1"/>
</dbReference>
<comment type="catalytic activity">
    <reaction evidence="9">
        <text>(2R)-2-phosphoglycerate = phosphoenolpyruvate + H2O</text>
        <dbReference type="Rhea" id="RHEA:10164"/>
        <dbReference type="ChEBI" id="CHEBI:15377"/>
        <dbReference type="ChEBI" id="CHEBI:58289"/>
        <dbReference type="ChEBI" id="CHEBI:58702"/>
        <dbReference type="EC" id="4.2.1.11"/>
    </reaction>
</comment>
<keyword evidence="5 9" id="KW-0964">Secreted</keyword>
<dbReference type="SFLD" id="SFLDF00002">
    <property type="entry name" value="enolase"/>
    <property type="match status" value="1"/>
</dbReference>
<evidence type="ECO:0000256" key="3">
    <source>
        <dbReference type="ARBA" id="ARBA00012058"/>
    </source>
</evidence>
<dbReference type="PANTHER" id="PTHR11902">
    <property type="entry name" value="ENOLASE"/>
    <property type="match status" value="1"/>
</dbReference>
<feature type="binding site" evidence="9">
    <location>
        <position position="387"/>
    </location>
    <ligand>
        <name>(2R)-2-phosphoglycerate</name>
        <dbReference type="ChEBI" id="CHEBI:58289"/>
    </ligand>
</feature>
<reference evidence="15 16" key="1">
    <citation type="submission" date="2019-03" db="EMBL/GenBank/DDBJ databases">
        <title>Genomic Encyclopedia of Type Strains, Phase IV (KMG-IV): sequencing the most valuable type-strain genomes for metagenomic binning, comparative biology and taxonomic classification.</title>
        <authorList>
            <person name="Goeker M."/>
        </authorList>
    </citation>
    <scope>NUCLEOTIDE SEQUENCE [LARGE SCALE GENOMIC DNA]</scope>
    <source>
        <strain evidence="15 16">DSM 25964</strain>
    </source>
</reference>
<gene>
    <name evidence="9" type="primary">eno</name>
    <name evidence="15" type="ORF">C8D99_10969</name>
</gene>
<dbReference type="SUPFAM" id="SSF51604">
    <property type="entry name" value="Enolase C-terminal domain-like"/>
    <property type="match status" value="1"/>
</dbReference>
<dbReference type="SMART" id="SM01192">
    <property type="entry name" value="Enolase_C"/>
    <property type="match status" value="1"/>
</dbReference>
<evidence type="ECO:0000259" key="13">
    <source>
        <dbReference type="SMART" id="SM01192"/>
    </source>
</evidence>
<name>A0A4R8M4K8_9BACT</name>
<dbReference type="InterPro" id="IPR020810">
    <property type="entry name" value="Enolase_C"/>
</dbReference>
<comment type="pathway">
    <text evidence="1 9">Carbohydrate degradation; glycolysis; pyruvate from D-glyceraldehyde 3-phosphate: step 4/5.</text>
</comment>
<feature type="binding site" evidence="9 12">
    <location>
        <position position="241"/>
    </location>
    <ligand>
        <name>Mg(2+)</name>
        <dbReference type="ChEBI" id="CHEBI:18420"/>
    </ligand>
</feature>
<feature type="binding site" evidence="11">
    <location>
        <position position="154"/>
    </location>
    <ligand>
        <name>substrate</name>
    </ligand>
</feature>
<comment type="similarity">
    <text evidence="2 9">Belongs to the enolase family.</text>
</comment>
<keyword evidence="8 9" id="KW-0456">Lyase</keyword>
<protein>
    <recommendedName>
        <fullName evidence="4 9">Enolase</fullName>
        <ecNumber evidence="3 9">4.2.1.11</ecNumber>
    </recommendedName>
    <alternativeName>
        <fullName evidence="9">2-phospho-D-glycerate hydro-lyase</fullName>
    </alternativeName>
    <alternativeName>
        <fullName evidence="9">2-phosphoglycerate dehydratase</fullName>
    </alternativeName>
</protein>
<feature type="active site" description="Proton acceptor" evidence="9 10">
    <location>
        <position position="336"/>
    </location>
</feature>
<dbReference type="HAMAP" id="MF_00318">
    <property type="entry name" value="Enolase"/>
    <property type="match status" value="1"/>
</dbReference>
<feature type="binding site" evidence="11">
    <location>
        <position position="311"/>
    </location>
    <ligand>
        <name>substrate</name>
    </ligand>
</feature>
<dbReference type="Pfam" id="PF03952">
    <property type="entry name" value="Enolase_N"/>
    <property type="match status" value="1"/>
</dbReference>
<proteinExistence type="inferred from homology"/>
<evidence type="ECO:0000256" key="11">
    <source>
        <dbReference type="PIRSR" id="PIRSR001400-2"/>
    </source>
</evidence>
<evidence type="ECO:0000256" key="6">
    <source>
        <dbReference type="ARBA" id="ARBA00022842"/>
    </source>
</evidence>
<evidence type="ECO:0000313" key="16">
    <source>
        <dbReference type="Proteomes" id="UP000295066"/>
    </source>
</evidence>
<dbReference type="OrthoDB" id="9804716at2"/>
<dbReference type="PROSITE" id="PS00164">
    <property type="entry name" value="ENOLASE"/>
    <property type="match status" value="1"/>
</dbReference>
<dbReference type="InterPro" id="IPR036849">
    <property type="entry name" value="Enolase-like_C_sf"/>
</dbReference>
<feature type="binding site" evidence="11">
    <location>
        <begin position="363"/>
        <end position="366"/>
    </location>
    <ligand>
        <name>substrate</name>
    </ligand>
</feature>
<comment type="cofactor">
    <cofactor evidence="9">
        <name>Mg(2+)</name>
        <dbReference type="ChEBI" id="CHEBI:18420"/>
    </cofactor>
    <text evidence="9">Binds a second Mg(2+) ion via substrate during catalysis.</text>
</comment>
<dbReference type="InterPro" id="IPR029017">
    <property type="entry name" value="Enolase-like_N"/>
</dbReference>
<feature type="binding site" evidence="9 12">
    <location>
        <position position="284"/>
    </location>
    <ligand>
        <name>Mg(2+)</name>
        <dbReference type="ChEBI" id="CHEBI:18420"/>
    </ligand>
</feature>
<feature type="binding site" evidence="9 12">
    <location>
        <position position="311"/>
    </location>
    <ligand>
        <name>Mg(2+)</name>
        <dbReference type="ChEBI" id="CHEBI:18420"/>
    </ligand>
</feature>
<feature type="binding site" evidence="11">
    <location>
        <position position="163"/>
    </location>
    <ligand>
        <name>substrate</name>
    </ligand>
</feature>
<feature type="domain" description="Enolase N-terminal" evidence="14">
    <location>
        <begin position="4"/>
        <end position="133"/>
    </location>
</feature>
<dbReference type="SMART" id="SM01193">
    <property type="entry name" value="Enolase_N"/>
    <property type="match status" value="1"/>
</dbReference>
<keyword evidence="9" id="KW-0963">Cytoplasm</keyword>
<dbReference type="GO" id="GO:0006096">
    <property type="term" value="P:glycolytic process"/>
    <property type="evidence" value="ECO:0007669"/>
    <property type="project" value="UniProtKB-UniRule"/>
</dbReference>
<dbReference type="Pfam" id="PF00113">
    <property type="entry name" value="Enolase_C"/>
    <property type="match status" value="1"/>
</dbReference>
<organism evidence="15 16">
    <name type="scientific">Aminivibrio pyruvatiphilus</name>
    <dbReference type="NCBI Taxonomy" id="1005740"/>
    <lineage>
        <taxon>Bacteria</taxon>
        <taxon>Thermotogati</taxon>
        <taxon>Synergistota</taxon>
        <taxon>Synergistia</taxon>
        <taxon>Synergistales</taxon>
        <taxon>Aminobacteriaceae</taxon>
        <taxon>Aminivibrio</taxon>
    </lineage>
</organism>
<keyword evidence="7 9" id="KW-0324">Glycolysis</keyword>
<feature type="domain" description="Enolase C-terminal TIM barrel" evidence="13">
    <location>
        <begin position="138"/>
        <end position="423"/>
    </location>
</feature>
<comment type="cofactor">
    <cofactor evidence="12">
        <name>Mg(2+)</name>
        <dbReference type="ChEBI" id="CHEBI:18420"/>
    </cofactor>
    <text evidence="12">Mg(2+) is required for catalysis and for stabilizing the dimer.</text>
</comment>
<dbReference type="AlphaFoldDB" id="A0A4R8M4K8"/>
<evidence type="ECO:0000259" key="14">
    <source>
        <dbReference type="SMART" id="SM01193"/>
    </source>
</evidence>
<feature type="binding site" evidence="11">
    <location>
        <position position="284"/>
    </location>
    <ligand>
        <name>substrate</name>
    </ligand>
</feature>
<evidence type="ECO:0000256" key="1">
    <source>
        <dbReference type="ARBA" id="ARBA00005031"/>
    </source>
</evidence>
<dbReference type="Proteomes" id="UP000295066">
    <property type="component" value="Unassembled WGS sequence"/>
</dbReference>
<evidence type="ECO:0000256" key="7">
    <source>
        <dbReference type="ARBA" id="ARBA00023152"/>
    </source>
</evidence>
<feature type="active site" description="Proton donor" evidence="9 10">
    <location>
        <position position="204"/>
    </location>
</feature>
<feature type="binding site" evidence="9">
    <location>
        <position position="162"/>
    </location>
    <ligand>
        <name>(2R)-2-phosphoglycerate</name>
        <dbReference type="ChEBI" id="CHEBI:58289"/>
    </ligand>
</feature>